<evidence type="ECO:0000313" key="1">
    <source>
        <dbReference type="EMBL" id="GJE89407.1"/>
    </source>
</evidence>
<sequence>MEMRPIYDHVYQQVQVLASGASLDLYDIDEIIYVGGHARLPGLDEALAAGLSEDVVTLFTAGTVVVGGGGDPTTLLARGAVLQAKLFATLGEGTPEEREVNAAFAPGHALQSVKATTRTLGLLFPEAGAESALDGQ</sequence>
<dbReference type="AlphaFoldDB" id="A0A9P3G576"/>
<reference evidence="1 2" key="1">
    <citation type="submission" date="2021-08" db="EMBL/GenBank/DDBJ databases">
        <title>Draft Genome Sequence of Phanerochaete sordida strain YK-624.</title>
        <authorList>
            <person name="Mori T."/>
            <person name="Dohra H."/>
            <person name="Suzuki T."/>
            <person name="Kawagishi H."/>
            <person name="Hirai H."/>
        </authorList>
    </citation>
    <scope>NUCLEOTIDE SEQUENCE [LARGE SCALE GENOMIC DNA]</scope>
    <source>
        <strain evidence="1 2">YK-624</strain>
    </source>
</reference>
<comment type="caution">
    <text evidence="1">The sequence shown here is derived from an EMBL/GenBank/DDBJ whole genome shotgun (WGS) entry which is preliminary data.</text>
</comment>
<dbReference type="OrthoDB" id="3058461at2759"/>
<dbReference type="EMBL" id="BPQB01000012">
    <property type="protein sequence ID" value="GJE89407.1"/>
    <property type="molecule type" value="Genomic_DNA"/>
</dbReference>
<name>A0A9P3G576_9APHY</name>
<protein>
    <submittedName>
        <fullName evidence="1">Uncharacterized protein</fullName>
    </submittedName>
</protein>
<gene>
    <name evidence="1" type="ORF">PsYK624_055070</name>
</gene>
<keyword evidence="2" id="KW-1185">Reference proteome</keyword>
<evidence type="ECO:0000313" key="2">
    <source>
        <dbReference type="Proteomes" id="UP000703269"/>
    </source>
</evidence>
<dbReference type="Proteomes" id="UP000703269">
    <property type="component" value="Unassembled WGS sequence"/>
</dbReference>
<proteinExistence type="predicted"/>
<organism evidence="1 2">
    <name type="scientific">Phanerochaete sordida</name>
    <dbReference type="NCBI Taxonomy" id="48140"/>
    <lineage>
        <taxon>Eukaryota</taxon>
        <taxon>Fungi</taxon>
        <taxon>Dikarya</taxon>
        <taxon>Basidiomycota</taxon>
        <taxon>Agaricomycotina</taxon>
        <taxon>Agaricomycetes</taxon>
        <taxon>Polyporales</taxon>
        <taxon>Phanerochaetaceae</taxon>
        <taxon>Phanerochaete</taxon>
    </lineage>
</organism>
<dbReference type="InterPro" id="IPR043129">
    <property type="entry name" value="ATPase_NBD"/>
</dbReference>
<dbReference type="SUPFAM" id="SSF53067">
    <property type="entry name" value="Actin-like ATPase domain"/>
    <property type="match status" value="1"/>
</dbReference>
<accession>A0A9P3G576</accession>